<protein>
    <recommendedName>
        <fullName evidence="4">Type III secretion system (T3SS) protein YscO</fullName>
    </recommendedName>
</protein>
<comment type="caution">
    <text evidence="2">The sequence shown here is derived from an EMBL/GenBank/DDBJ whole genome shotgun (WGS) entry which is preliminary data.</text>
</comment>
<proteinExistence type="predicted"/>
<dbReference type="AlphaFoldDB" id="A0A4R6M9Q7"/>
<name>A0A4R6M9Q7_9GAMM</name>
<dbReference type="Proteomes" id="UP000294656">
    <property type="component" value="Unassembled WGS sequence"/>
</dbReference>
<organism evidence="2 3">
    <name type="scientific">Marinomonas balearica</name>
    <dbReference type="NCBI Taxonomy" id="491947"/>
    <lineage>
        <taxon>Bacteria</taxon>
        <taxon>Pseudomonadati</taxon>
        <taxon>Pseudomonadota</taxon>
        <taxon>Gammaproteobacteria</taxon>
        <taxon>Oceanospirillales</taxon>
        <taxon>Oceanospirillaceae</taxon>
        <taxon>Marinomonas</taxon>
    </lineage>
</organism>
<feature type="coiled-coil region" evidence="1">
    <location>
        <begin position="106"/>
        <end position="140"/>
    </location>
</feature>
<keyword evidence="3" id="KW-1185">Reference proteome</keyword>
<evidence type="ECO:0000313" key="2">
    <source>
        <dbReference type="EMBL" id="TDO98248.1"/>
    </source>
</evidence>
<evidence type="ECO:0000256" key="1">
    <source>
        <dbReference type="SAM" id="Coils"/>
    </source>
</evidence>
<accession>A0A4R6M9Q7</accession>
<reference evidence="2 3" key="1">
    <citation type="submission" date="2019-03" db="EMBL/GenBank/DDBJ databases">
        <title>Genomic Encyclopedia of Type Strains, Phase III (KMG-III): the genomes of soil and plant-associated and newly described type strains.</title>
        <authorList>
            <person name="Whitman W."/>
        </authorList>
    </citation>
    <scope>NUCLEOTIDE SEQUENCE [LARGE SCALE GENOMIC DNA]</scope>
    <source>
        <strain evidence="2 3">CECT 7378</strain>
    </source>
</reference>
<evidence type="ECO:0000313" key="3">
    <source>
        <dbReference type="Proteomes" id="UP000294656"/>
    </source>
</evidence>
<gene>
    <name evidence="2" type="ORF">DFP79_1889</name>
</gene>
<sequence length="155" mass="18432">MQRPRFLIEEDPPPDPEKEALTDTINLLTPIRAHRLAKREKQWRAQKRILAAAKKELEKREKELLNERASHLLRRDNLITENSHQRISRFSLAQWQLEDQEIVTELSNIRQKIQDLYNQVSLAEQQLSEAKTQLDKSHLENERLHAFKEAQEEIL</sequence>
<evidence type="ECO:0008006" key="4">
    <source>
        <dbReference type="Google" id="ProtNLM"/>
    </source>
</evidence>
<dbReference type="EMBL" id="SNXC01000011">
    <property type="protein sequence ID" value="TDO98248.1"/>
    <property type="molecule type" value="Genomic_DNA"/>
</dbReference>
<keyword evidence="1" id="KW-0175">Coiled coil</keyword>
<dbReference type="OrthoDB" id="9847382at2"/>
<feature type="coiled-coil region" evidence="1">
    <location>
        <begin position="40"/>
        <end position="75"/>
    </location>
</feature>
<dbReference type="RefSeq" id="WP_133503675.1">
    <property type="nucleotide sequence ID" value="NZ_SNXC01000011.1"/>
</dbReference>